<evidence type="ECO:0000313" key="2">
    <source>
        <dbReference type="Proteomes" id="UP000275846"/>
    </source>
</evidence>
<dbReference type="EMBL" id="UYSU01039931">
    <property type="protein sequence ID" value="VDM01813.1"/>
    <property type="molecule type" value="Genomic_DNA"/>
</dbReference>
<dbReference type="WBParaSite" id="SSLN_0001600601-mRNA-1">
    <property type="protein sequence ID" value="SSLN_0001600601-mRNA-1"/>
    <property type="gene ID" value="SSLN_0001600601"/>
</dbReference>
<sequence>MTEPVRELKVTRDAALENKFCKLPNPTSFRNDILVHSLSPKELTKEQIVVLRHEASFNTTDAKPGKVIAAVESVINQTEEMESGSII</sequence>
<name>A0A183TG29_SCHSO</name>
<keyword evidence="2" id="KW-1185">Reference proteome</keyword>
<gene>
    <name evidence="1" type="ORF">SSLN_LOCUS15427</name>
</gene>
<reference evidence="1 2" key="2">
    <citation type="submission" date="2018-11" db="EMBL/GenBank/DDBJ databases">
        <authorList>
            <consortium name="Pathogen Informatics"/>
        </authorList>
    </citation>
    <scope>NUCLEOTIDE SEQUENCE [LARGE SCALE GENOMIC DNA]</scope>
    <source>
        <strain evidence="1 2">NST_G2</strain>
    </source>
</reference>
<evidence type="ECO:0000313" key="1">
    <source>
        <dbReference type="EMBL" id="VDM01813.1"/>
    </source>
</evidence>
<organism evidence="3">
    <name type="scientific">Schistocephalus solidus</name>
    <name type="common">Tapeworm</name>
    <dbReference type="NCBI Taxonomy" id="70667"/>
    <lineage>
        <taxon>Eukaryota</taxon>
        <taxon>Metazoa</taxon>
        <taxon>Spiralia</taxon>
        <taxon>Lophotrochozoa</taxon>
        <taxon>Platyhelminthes</taxon>
        <taxon>Cestoda</taxon>
        <taxon>Eucestoda</taxon>
        <taxon>Diphyllobothriidea</taxon>
        <taxon>Diphyllobothriidae</taxon>
        <taxon>Schistocephalus</taxon>
    </lineage>
</organism>
<proteinExistence type="predicted"/>
<evidence type="ECO:0000313" key="3">
    <source>
        <dbReference type="WBParaSite" id="SSLN_0001600601-mRNA-1"/>
    </source>
</evidence>
<dbReference type="Proteomes" id="UP000275846">
    <property type="component" value="Unassembled WGS sequence"/>
</dbReference>
<reference evidence="3" key="1">
    <citation type="submission" date="2016-06" db="UniProtKB">
        <authorList>
            <consortium name="WormBaseParasite"/>
        </authorList>
    </citation>
    <scope>IDENTIFICATION</scope>
</reference>
<dbReference type="AlphaFoldDB" id="A0A183TG29"/>
<accession>A0A183TG29</accession>
<protein>
    <submittedName>
        <fullName evidence="3">Reverse transcriptase domain-containing protein</fullName>
    </submittedName>
</protein>